<accession>A0A1I7XL40</accession>
<proteinExistence type="predicted"/>
<dbReference type="Proteomes" id="UP000095283">
    <property type="component" value="Unplaced"/>
</dbReference>
<reference evidence="2" key="1">
    <citation type="submission" date="2016-11" db="UniProtKB">
        <authorList>
            <consortium name="WormBaseParasite"/>
        </authorList>
    </citation>
    <scope>IDENTIFICATION</scope>
</reference>
<dbReference type="WBParaSite" id="Hba_18439">
    <property type="protein sequence ID" value="Hba_18439"/>
    <property type="gene ID" value="Hba_18439"/>
</dbReference>
<evidence type="ECO:0000313" key="2">
    <source>
        <dbReference type="WBParaSite" id="Hba_18439"/>
    </source>
</evidence>
<dbReference type="AlphaFoldDB" id="A0A1I7XL40"/>
<protein>
    <submittedName>
        <fullName evidence="2">Calpain_III domain-containing protein</fullName>
    </submittedName>
</protein>
<evidence type="ECO:0000313" key="1">
    <source>
        <dbReference type="Proteomes" id="UP000095283"/>
    </source>
</evidence>
<name>A0A1I7XL40_HETBA</name>
<keyword evidence="1" id="KW-1185">Reference proteome</keyword>
<sequence>MLNRVAIVVVVRFKDFPCMFDNLWCLPLFSVLLKNIPGNVHIGNSASVNLSVTGVFSAKQAKRNITKATNGDSLNYMVSRKQTSHRVINAKSFEFAINEEPQLFFEIFKNPSRPGKWTKCLTCTLSILFIRNEGGRIEDPEGFLMNLAVEEQYYEDDTLHAKTKSNAKENKRITEKVSGTVL</sequence>
<organism evidence="1 2">
    <name type="scientific">Heterorhabditis bacteriophora</name>
    <name type="common">Entomopathogenic nematode worm</name>
    <dbReference type="NCBI Taxonomy" id="37862"/>
    <lineage>
        <taxon>Eukaryota</taxon>
        <taxon>Metazoa</taxon>
        <taxon>Ecdysozoa</taxon>
        <taxon>Nematoda</taxon>
        <taxon>Chromadorea</taxon>
        <taxon>Rhabditida</taxon>
        <taxon>Rhabditina</taxon>
        <taxon>Rhabditomorpha</taxon>
        <taxon>Strongyloidea</taxon>
        <taxon>Heterorhabditidae</taxon>
        <taxon>Heterorhabditis</taxon>
    </lineage>
</organism>